<proteinExistence type="predicted"/>
<feature type="region of interest" description="Disordered" evidence="1">
    <location>
        <begin position="1"/>
        <end position="25"/>
    </location>
</feature>
<keyword evidence="3" id="KW-1185">Reference proteome</keyword>
<dbReference type="Pfam" id="PF11273">
    <property type="entry name" value="DUF3073"/>
    <property type="match status" value="1"/>
</dbReference>
<reference evidence="2 3" key="1">
    <citation type="submission" date="2019-06" db="EMBL/GenBank/DDBJ databases">
        <title>Sequencing the genomes of 1000 actinobacteria strains.</title>
        <authorList>
            <person name="Klenk H.-P."/>
        </authorList>
    </citation>
    <scope>NUCLEOTIDE SEQUENCE [LARGE SCALE GENOMIC DNA]</scope>
    <source>
        <strain evidence="2 3">DSM 45015</strain>
    </source>
</reference>
<protein>
    <submittedName>
        <fullName evidence="2">DUF3073 family protein</fullName>
    </submittedName>
</protein>
<organism evidence="2 3">
    <name type="scientific">Haloactinospora alba</name>
    <dbReference type="NCBI Taxonomy" id="405555"/>
    <lineage>
        <taxon>Bacteria</taxon>
        <taxon>Bacillati</taxon>
        <taxon>Actinomycetota</taxon>
        <taxon>Actinomycetes</taxon>
        <taxon>Streptosporangiales</taxon>
        <taxon>Nocardiopsidaceae</taxon>
        <taxon>Haloactinospora</taxon>
    </lineage>
</organism>
<dbReference type="InterPro" id="IPR021426">
    <property type="entry name" value="DUF3073"/>
</dbReference>
<gene>
    <name evidence="2" type="ORF">FHX37_4254</name>
</gene>
<dbReference type="Proteomes" id="UP000317422">
    <property type="component" value="Unassembled WGS sequence"/>
</dbReference>
<feature type="region of interest" description="Disordered" evidence="1">
    <location>
        <begin position="70"/>
        <end position="94"/>
    </location>
</feature>
<evidence type="ECO:0000256" key="1">
    <source>
        <dbReference type="SAM" id="MobiDB-lite"/>
    </source>
</evidence>
<accession>A0A543N6T4</accession>
<feature type="compositionally biased region" description="Basic residues" evidence="1">
    <location>
        <begin position="1"/>
        <end position="18"/>
    </location>
</feature>
<sequence>MGRGRAKAKQQKVARRLKYSAAGHTDLDRLRSELGVAEKDGSSSADPYAPAEDVYADPYDELIDRYADFADVPPRGENTTTETVEESDASDGSR</sequence>
<feature type="compositionally biased region" description="Acidic residues" evidence="1">
    <location>
        <begin position="83"/>
        <end position="94"/>
    </location>
</feature>
<comment type="caution">
    <text evidence="2">The sequence shown here is derived from an EMBL/GenBank/DDBJ whole genome shotgun (WGS) entry which is preliminary data.</text>
</comment>
<dbReference type="RefSeq" id="WP_141925973.1">
    <property type="nucleotide sequence ID" value="NZ_VFQC01000003.1"/>
</dbReference>
<dbReference type="AlphaFoldDB" id="A0A543N6T4"/>
<evidence type="ECO:0000313" key="3">
    <source>
        <dbReference type="Proteomes" id="UP000317422"/>
    </source>
</evidence>
<name>A0A543N6T4_9ACTN</name>
<dbReference type="EMBL" id="VFQC01000003">
    <property type="protein sequence ID" value="TQN27533.1"/>
    <property type="molecule type" value="Genomic_DNA"/>
</dbReference>
<evidence type="ECO:0000313" key="2">
    <source>
        <dbReference type="EMBL" id="TQN27533.1"/>
    </source>
</evidence>
<dbReference type="OrthoDB" id="3217921at2"/>